<evidence type="ECO:0000313" key="8">
    <source>
        <dbReference type="Proteomes" id="UP000060487"/>
    </source>
</evidence>
<comment type="function">
    <text evidence="3">Lytic transglycosylase with a strong preference for naked glycan strands that lack stem peptides.</text>
</comment>
<keyword evidence="1 3" id="KW-0456">Lyase</keyword>
<evidence type="ECO:0000256" key="5">
    <source>
        <dbReference type="SAM" id="Phobius"/>
    </source>
</evidence>
<protein>
    <recommendedName>
        <fullName evidence="3">Probable endolytic peptidoglycan transglycosylase RlpA</fullName>
        <ecNumber evidence="3">4.2.2.-</ecNumber>
    </recommendedName>
</protein>
<dbReference type="Gene3D" id="2.40.40.10">
    <property type="entry name" value="RlpA-like domain"/>
    <property type="match status" value="1"/>
</dbReference>
<gene>
    <name evidence="3" type="primary">rlpA</name>
    <name evidence="7" type="ORF">ASN18_2741</name>
</gene>
<keyword evidence="5" id="KW-0812">Transmembrane</keyword>
<feature type="transmembrane region" description="Helical" evidence="5">
    <location>
        <begin position="12"/>
        <end position="30"/>
    </location>
</feature>
<sequence length="278" mass="30687">MKQSTSLFNRSFMLIVVSSVVVLAVGLYAVPSEAKKTVAKNSLSKKYAAASWYGKEYHGRRTSSGVVYDMNSAQAAHKTLPFGTNLRVTNLRNGKSTKVKITDRGPFTKSRDIDLSYKSAKDIGIVSSGVAKVKIDYILKDGTKTQYVDISDLKTLPDRLDKIAFLDYKNAAIMKRMLPGSQRAFIKKSNVGGRPVYIVSTQNSVNSPNDKRLKDKEVLLTALKSKVEQTKTANKVALMLAYNVTPVKQIAGHSVPSTFIKSSDYFAGSARFHVRFRS</sequence>
<keyword evidence="8" id="KW-1185">Reference proteome</keyword>
<keyword evidence="2 3" id="KW-0961">Cell wall biogenesis/degradation</keyword>
<dbReference type="PANTHER" id="PTHR34183">
    <property type="entry name" value="ENDOLYTIC PEPTIDOGLYCAN TRANSGLYCOSYLASE RLPA"/>
    <property type="match status" value="1"/>
</dbReference>
<dbReference type="InterPro" id="IPR034718">
    <property type="entry name" value="RlpA"/>
</dbReference>
<keyword evidence="5" id="KW-0472">Membrane</keyword>
<dbReference type="EC" id="4.2.2.-" evidence="3"/>
<dbReference type="InterPro" id="IPR009009">
    <property type="entry name" value="RlpA-like_DPBB"/>
</dbReference>
<dbReference type="SUPFAM" id="SSF50685">
    <property type="entry name" value="Barwin-like endoglucanases"/>
    <property type="match status" value="1"/>
</dbReference>
<comment type="caution">
    <text evidence="7">The sequence shown here is derived from an EMBL/GenBank/DDBJ whole genome shotgun (WGS) entry which is preliminary data.</text>
</comment>
<dbReference type="HAMAP" id="MF_02071">
    <property type="entry name" value="RlpA"/>
    <property type="match status" value="1"/>
</dbReference>
<dbReference type="Proteomes" id="UP000060487">
    <property type="component" value="Unassembled WGS sequence"/>
</dbReference>
<evidence type="ECO:0000256" key="2">
    <source>
        <dbReference type="ARBA" id="ARBA00023316"/>
    </source>
</evidence>
<dbReference type="CDD" id="cd22268">
    <property type="entry name" value="DPBB_RlpA-like"/>
    <property type="match status" value="1"/>
</dbReference>
<dbReference type="PANTHER" id="PTHR34183:SF1">
    <property type="entry name" value="ENDOLYTIC PEPTIDOGLYCAN TRANSGLYCOSYLASE RLPA"/>
    <property type="match status" value="1"/>
</dbReference>
<accession>A0ABR5SDA9</accession>
<evidence type="ECO:0000259" key="6">
    <source>
        <dbReference type="Pfam" id="PF03330"/>
    </source>
</evidence>
<dbReference type="InterPro" id="IPR036908">
    <property type="entry name" value="RlpA-like_sf"/>
</dbReference>
<evidence type="ECO:0000256" key="3">
    <source>
        <dbReference type="HAMAP-Rule" id="MF_02071"/>
    </source>
</evidence>
<keyword evidence="5" id="KW-1133">Transmembrane helix</keyword>
<dbReference type="EMBL" id="LNQR01000105">
    <property type="protein sequence ID" value="KWT79571.1"/>
    <property type="molecule type" value="Genomic_DNA"/>
</dbReference>
<name>A0ABR5SDA9_9BACT</name>
<organism evidence="7 8">
    <name type="scientific">Candidatus Magnetominusculus xianensis</name>
    <dbReference type="NCBI Taxonomy" id="1748249"/>
    <lineage>
        <taxon>Bacteria</taxon>
        <taxon>Pseudomonadati</taxon>
        <taxon>Nitrospirota</taxon>
        <taxon>Nitrospiria</taxon>
        <taxon>Nitrospirales</taxon>
        <taxon>Nitrospiraceae</taxon>
        <taxon>Candidatus Magnetominusculus</taxon>
    </lineage>
</organism>
<evidence type="ECO:0000256" key="4">
    <source>
        <dbReference type="RuleBase" id="RU003495"/>
    </source>
</evidence>
<dbReference type="InterPro" id="IPR012997">
    <property type="entry name" value="RplA"/>
</dbReference>
<evidence type="ECO:0000313" key="7">
    <source>
        <dbReference type="EMBL" id="KWT79571.1"/>
    </source>
</evidence>
<dbReference type="NCBIfam" id="TIGR00413">
    <property type="entry name" value="rlpA"/>
    <property type="match status" value="1"/>
</dbReference>
<proteinExistence type="inferred from homology"/>
<feature type="domain" description="RlpA-like protein double-psi beta-barrel" evidence="6">
    <location>
        <begin position="49"/>
        <end position="135"/>
    </location>
</feature>
<dbReference type="Pfam" id="PF03330">
    <property type="entry name" value="DPBB_1"/>
    <property type="match status" value="1"/>
</dbReference>
<comment type="similarity">
    <text evidence="3 4">Belongs to the RlpA family.</text>
</comment>
<evidence type="ECO:0000256" key="1">
    <source>
        <dbReference type="ARBA" id="ARBA00023239"/>
    </source>
</evidence>
<keyword evidence="7" id="KW-0449">Lipoprotein</keyword>
<reference evidence="7 8" key="1">
    <citation type="submission" date="2015-11" db="EMBL/GenBank/DDBJ databases">
        <authorList>
            <person name="Lin W."/>
        </authorList>
    </citation>
    <scope>NUCLEOTIDE SEQUENCE [LARGE SCALE GENOMIC DNA]</scope>
    <source>
        <strain evidence="7 8">HCH-1</strain>
    </source>
</reference>
<dbReference type="RefSeq" id="WP_085053362.1">
    <property type="nucleotide sequence ID" value="NZ_LNQR01000105.1"/>
</dbReference>